<organism evidence="1 2">
    <name type="scientific">Cinchona calisaya</name>
    <dbReference type="NCBI Taxonomy" id="153742"/>
    <lineage>
        <taxon>Eukaryota</taxon>
        <taxon>Viridiplantae</taxon>
        <taxon>Streptophyta</taxon>
        <taxon>Embryophyta</taxon>
        <taxon>Tracheophyta</taxon>
        <taxon>Spermatophyta</taxon>
        <taxon>Magnoliopsida</taxon>
        <taxon>eudicotyledons</taxon>
        <taxon>Gunneridae</taxon>
        <taxon>Pentapetalae</taxon>
        <taxon>asterids</taxon>
        <taxon>lamiids</taxon>
        <taxon>Gentianales</taxon>
        <taxon>Rubiaceae</taxon>
        <taxon>Cinchonoideae</taxon>
        <taxon>Cinchoneae</taxon>
        <taxon>Cinchona</taxon>
    </lineage>
</organism>
<dbReference type="AlphaFoldDB" id="A0ABD2Z035"/>
<dbReference type="EMBL" id="JBJUIK010000011">
    <property type="protein sequence ID" value="KAL3512878.1"/>
    <property type="molecule type" value="Genomic_DNA"/>
</dbReference>
<proteinExistence type="predicted"/>
<comment type="caution">
    <text evidence="1">The sequence shown here is derived from an EMBL/GenBank/DDBJ whole genome shotgun (WGS) entry which is preliminary data.</text>
</comment>
<gene>
    <name evidence="1" type="ORF">ACH5RR_025595</name>
</gene>
<protein>
    <submittedName>
        <fullName evidence="1">Uncharacterized protein</fullName>
    </submittedName>
</protein>
<accession>A0ABD2Z035</accession>
<name>A0ABD2Z035_9GENT</name>
<reference evidence="1 2" key="1">
    <citation type="submission" date="2024-11" db="EMBL/GenBank/DDBJ databases">
        <title>A near-complete genome assembly of Cinchona calisaya.</title>
        <authorList>
            <person name="Lian D.C."/>
            <person name="Zhao X.W."/>
            <person name="Wei L."/>
        </authorList>
    </citation>
    <scope>NUCLEOTIDE SEQUENCE [LARGE SCALE GENOMIC DNA]</scope>
    <source>
        <tissue evidence="1">Nenye</tissue>
    </source>
</reference>
<evidence type="ECO:0000313" key="2">
    <source>
        <dbReference type="Proteomes" id="UP001630127"/>
    </source>
</evidence>
<evidence type="ECO:0000313" key="1">
    <source>
        <dbReference type="EMBL" id="KAL3512878.1"/>
    </source>
</evidence>
<keyword evidence="2" id="KW-1185">Reference proteome</keyword>
<dbReference type="Proteomes" id="UP001630127">
    <property type="component" value="Unassembled WGS sequence"/>
</dbReference>
<sequence length="147" mass="17083">MVHKAIDETNNLRKRMGYRKLYPEWIDRTYEFPRGFWFFDITKFSSDNTSQQWSISIDLLSNVERLGGHGQRFDNYDLWYKEGPLSRTYRRGQSKCEHGRAMCMTSLEGQVELSIGGSIPKKHVVKCYNGKIGKKAYKGMGAWAENG</sequence>